<evidence type="ECO:0000256" key="3">
    <source>
        <dbReference type="ARBA" id="ARBA00043957"/>
    </source>
</evidence>
<feature type="domain" description="HRDC" evidence="4">
    <location>
        <begin position="374"/>
        <end position="454"/>
    </location>
</feature>
<evidence type="ECO:0000256" key="1">
    <source>
        <dbReference type="ARBA" id="ARBA00022552"/>
    </source>
</evidence>
<proteinExistence type="inferred from homology"/>
<dbReference type="GO" id="GO:0071037">
    <property type="term" value="P:nuclear polyadenylation-dependent snRNA catabolic process"/>
    <property type="evidence" value="ECO:0007669"/>
    <property type="project" value="TreeGrafter"/>
</dbReference>
<dbReference type="GO" id="GO:0071036">
    <property type="term" value="P:nuclear polyadenylation-dependent snoRNA catabolic process"/>
    <property type="evidence" value="ECO:0007669"/>
    <property type="project" value="TreeGrafter"/>
</dbReference>
<dbReference type="GO" id="GO:0071038">
    <property type="term" value="P:TRAMP-dependent tRNA surveillance pathway"/>
    <property type="evidence" value="ECO:0007669"/>
    <property type="project" value="TreeGrafter"/>
</dbReference>
<dbReference type="GO" id="GO:0000176">
    <property type="term" value="C:nuclear exosome (RNase complex)"/>
    <property type="evidence" value="ECO:0007669"/>
    <property type="project" value="InterPro"/>
</dbReference>
<accession>A0A3P6T4E6</accession>
<dbReference type="GO" id="GO:0071051">
    <property type="term" value="P:poly(A)-dependent snoRNA 3'-end processing"/>
    <property type="evidence" value="ECO:0007669"/>
    <property type="project" value="TreeGrafter"/>
</dbReference>
<dbReference type="InterPro" id="IPR036397">
    <property type="entry name" value="RNaseH_sf"/>
</dbReference>
<dbReference type="SMART" id="SM00341">
    <property type="entry name" value="HRDC"/>
    <property type="match status" value="1"/>
</dbReference>
<dbReference type="GO" id="GO:0003727">
    <property type="term" value="F:single-stranded RNA binding"/>
    <property type="evidence" value="ECO:0007669"/>
    <property type="project" value="TreeGrafter"/>
</dbReference>
<keyword evidence="6" id="KW-1185">Reference proteome</keyword>
<dbReference type="Pfam" id="PF01612">
    <property type="entry name" value="DNA_pol_A_exo1"/>
    <property type="match status" value="1"/>
</dbReference>
<dbReference type="GO" id="GO:0071035">
    <property type="term" value="P:nuclear polyadenylation-dependent rRNA catabolic process"/>
    <property type="evidence" value="ECO:0007669"/>
    <property type="project" value="TreeGrafter"/>
</dbReference>
<dbReference type="GO" id="GO:0000175">
    <property type="term" value="F:3'-5'-RNA exonuclease activity"/>
    <property type="evidence" value="ECO:0007669"/>
    <property type="project" value="InterPro"/>
</dbReference>
<dbReference type="PANTHER" id="PTHR12124">
    <property type="entry name" value="POLYMYOSITIS/SCLERODERMA AUTOANTIGEN-RELATED"/>
    <property type="match status" value="1"/>
</dbReference>
<reference evidence="5 6" key="1">
    <citation type="submission" date="2018-08" db="EMBL/GenBank/DDBJ databases">
        <authorList>
            <person name="Laetsch R D."/>
            <person name="Stevens L."/>
            <person name="Kumar S."/>
            <person name="Blaxter L. M."/>
        </authorList>
    </citation>
    <scope>NUCLEOTIDE SEQUENCE [LARGE SCALE GENOMIC DNA]</scope>
</reference>
<dbReference type="InterPro" id="IPR010997">
    <property type="entry name" value="HRDC-like_sf"/>
</dbReference>
<dbReference type="PANTHER" id="PTHR12124:SF47">
    <property type="entry name" value="EXOSOME COMPONENT 10"/>
    <property type="match status" value="1"/>
</dbReference>
<keyword evidence="2" id="KW-0271">Exosome</keyword>
<dbReference type="GO" id="GO:0071039">
    <property type="term" value="P:nuclear polyadenylation-dependent CUT catabolic process"/>
    <property type="evidence" value="ECO:0007669"/>
    <property type="project" value="TreeGrafter"/>
</dbReference>
<dbReference type="GO" id="GO:0005730">
    <property type="term" value="C:nucleolus"/>
    <property type="evidence" value="ECO:0007669"/>
    <property type="project" value="TreeGrafter"/>
</dbReference>
<dbReference type="InterPro" id="IPR012337">
    <property type="entry name" value="RNaseH-like_sf"/>
</dbReference>
<dbReference type="SUPFAM" id="SSF47819">
    <property type="entry name" value="HRDC-like"/>
    <property type="match status" value="1"/>
</dbReference>
<protein>
    <recommendedName>
        <fullName evidence="4">HRDC domain-containing protein</fullName>
    </recommendedName>
</protein>
<dbReference type="Pfam" id="PF08066">
    <property type="entry name" value="PMC2NT"/>
    <property type="match status" value="1"/>
</dbReference>
<organism evidence="5 6">
    <name type="scientific">Litomosoides sigmodontis</name>
    <name type="common">Filarial nematode worm</name>
    <dbReference type="NCBI Taxonomy" id="42156"/>
    <lineage>
        <taxon>Eukaryota</taxon>
        <taxon>Metazoa</taxon>
        <taxon>Ecdysozoa</taxon>
        <taxon>Nematoda</taxon>
        <taxon>Chromadorea</taxon>
        <taxon>Rhabditida</taxon>
        <taxon>Spirurina</taxon>
        <taxon>Spiruromorpha</taxon>
        <taxon>Filarioidea</taxon>
        <taxon>Onchocercidae</taxon>
        <taxon>Litomosoides</taxon>
    </lineage>
</organism>
<comment type="similarity">
    <text evidence="3">Belongs to the exosome component 10/RRP6 family.</text>
</comment>
<dbReference type="Gene3D" id="3.30.420.10">
    <property type="entry name" value="Ribonuclease H-like superfamily/Ribonuclease H"/>
    <property type="match status" value="1"/>
</dbReference>
<dbReference type="InterPro" id="IPR002562">
    <property type="entry name" value="3'-5'_exonuclease_dom"/>
</dbReference>
<evidence type="ECO:0000259" key="4">
    <source>
        <dbReference type="PROSITE" id="PS50967"/>
    </source>
</evidence>
<evidence type="ECO:0000256" key="2">
    <source>
        <dbReference type="ARBA" id="ARBA00022835"/>
    </source>
</evidence>
<dbReference type="InterPro" id="IPR045092">
    <property type="entry name" value="Rrp6-like"/>
</dbReference>
<dbReference type="GO" id="GO:0000166">
    <property type="term" value="F:nucleotide binding"/>
    <property type="evidence" value="ECO:0007669"/>
    <property type="project" value="InterPro"/>
</dbReference>
<dbReference type="OrthoDB" id="2250022at2759"/>
<evidence type="ECO:0000313" key="6">
    <source>
        <dbReference type="Proteomes" id="UP000277928"/>
    </source>
</evidence>
<dbReference type="STRING" id="42156.A0A3P6T4E6"/>
<dbReference type="AlphaFoldDB" id="A0A3P6T4E6"/>
<dbReference type="GO" id="GO:0071044">
    <property type="term" value="P:histone mRNA catabolic process"/>
    <property type="evidence" value="ECO:0007669"/>
    <property type="project" value="TreeGrafter"/>
</dbReference>
<name>A0A3P6T4E6_LITSI</name>
<evidence type="ECO:0000313" key="5">
    <source>
        <dbReference type="EMBL" id="VDK82826.1"/>
    </source>
</evidence>
<dbReference type="InterPro" id="IPR002121">
    <property type="entry name" value="HRDC_dom"/>
</dbReference>
<dbReference type="PROSITE" id="PS50967">
    <property type="entry name" value="HRDC"/>
    <property type="match status" value="1"/>
</dbReference>
<dbReference type="Pfam" id="PF00570">
    <property type="entry name" value="HRDC"/>
    <property type="match status" value="1"/>
</dbReference>
<keyword evidence="1" id="KW-0698">rRNA processing</keyword>
<dbReference type="EMBL" id="UYRX01000482">
    <property type="protein sequence ID" value="VDK82826.1"/>
    <property type="molecule type" value="Genomic_DNA"/>
</dbReference>
<dbReference type="GO" id="GO:0071040">
    <property type="term" value="P:nuclear polyadenylation-dependent antisense transcript catabolic process"/>
    <property type="evidence" value="ECO:0007669"/>
    <property type="project" value="TreeGrafter"/>
</dbReference>
<dbReference type="InterPro" id="IPR012588">
    <property type="entry name" value="Exosome-assoc_fac_Rrp6_N"/>
</dbReference>
<sequence>MKLCAVRAVGEANALPMRAEGYELYASFPVYANLMLEQQRRIIVMLREVLQNAGCRIPIPARIDDLDEFLDQIVEANDSICERAGILLDLLQKARRMEEVVVPQQILDAASTAASEQTLFERQGRYTALLRRFPGNKDKILPSTATSAVPLLTSKEKPQIVFGIEVDNSYEEFKPKLVKKHHAVEDAVTNLQIVDVDGANGIMWSNDQGLNLHPYHKELKYFKIPARQLAVGIIEPLKTLSDTELIYIDTLEKLKNLRDVLNKELEFSVDLEHNAQRSFLGLTCLMQISTRQMDYIIDPFPLWNDMHILNEPFTNPDILKIFHGADSDIVWLQRDFGIYVVNMFDTYKAMRVYKKPTFENDGYEKLLVGRKALNSRQQFALAALWKWRDDRARADDESPQYVLPCHMMLQIAEVLPREMQGILACCSPVPLHVKQELHVLHQIINTARDQPLVKRPVYAPNIGLLTLEGVTSQLNKMNSIKAMLRCHLDFSSTKYNEEIRHIVTHEVDKAICEDGVIKGSGDSLLSAELYVIGGDCERKNERLRKVMERLEEWATPYECYRIAIIERTSKAKVESKETEKDDAKSEQKALEEKKLWSHLDSATNALGFSEPKVSASELQLEIEQRKNASSEIFEEMTLTKKELKKKRKRVLQEASEISMATTQRASEIQGTGTDVLAKRGRKSNWTDAAEKCEQQIDYNTFNSDIFNKTNAPVSDTYAPFKHWKYGKSKCNRGRRMAQRGRKM</sequence>
<dbReference type="SMART" id="SM00474">
    <property type="entry name" value="35EXOc"/>
    <property type="match status" value="1"/>
</dbReference>
<dbReference type="GO" id="GO:0000467">
    <property type="term" value="P:exonucleolytic trimming to generate mature 3'-end of 5.8S rRNA from tricistronic rRNA transcript (SSU-rRNA, 5.8S rRNA, LSU-rRNA)"/>
    <property type="evidence" value="ECO:0007669"/>
    <property type="project" value="InterPro"/>
</dbReference>
<dbReference type="Proteomes" id="UP000277928">
    <property type="component" value="Unassembled WGS sequence"/>
</dbReference>
<dbReference type="SUPFAM" id="SSF53098">
    <property type="entry name" value="Ribonuclease H-like"/>
    <property type="match status" value="1"/>
</dbReference>
<dbReference type="OMA" id="LPMRTEG"/>
<gene>
    <name evidence="5" type="ORF">NLS_LOCUS5933</name>
</gene>